<dbReference type="EMBL" id="FNJL01000005">
    <property type="protein sequence ID" value="SDO97078.1"/>
    <property type="molecule type" value="Genomic_DNA"/>
</dbReference>
<dbReference type="PANTHER" id="PTHR44858:SF1">
    <property type="entry name" value="UDP-N-ACETYLGLUCOSAMINE--PEPTIDE N-ACETYLGLUCOSAMINYLTRANSFERASE SPINDLY-RELATED"/>
    <property type="match status" value="1"/>
</dbReference>
<dbReference type="SUPFAM" id="SSF53335">
    <property type="entry name" value="S-adenosyl-L-methionine-dependent methyltransferases"/>
    <property type="match status" value="1"/>
</dbReference>
<dbReference type="InterPro" id="IPR025714">
    <property type="entry name" value="Methyltranfer_dom"/>
</dbReference>
<dbReference type="Proteomes" id="UP000199317">
    <property type="component" value="Unassembled WGS sequence"/>
</dbReference>
<dbReference type="InterPro" id="IPR029063">
    <property type="entry name" value="SAM-dependent_MTases_sf"/>
</dbReference>
<evidence type="ECO:0000256" key="1">
    <source>
        <dbReference type="ARBA" id="ARBA00022737"/>
    </source>
</evidence>
<dbReference type="CDD" id="cd02440">
    <property type="entry name" value="AdoMet_MTases"/>
    <property type="match status" value="1"/>
</dbReference>
<dbReference type="Pfam" id="PF13432">
    <property type="entry name" value="TPR_16"/>
    <property type="match status" value="3"/>
</dbReference>
<keyword evidence="2 3" id="KW-0802">TPR repeat</keyword>
<organism evidence="5 6">
    <name type="scientific">Paracidovorax cattleyae</name>
    <dbReference type="NCBI Taxonomy" id="80868"/>
    <lineage>
        <taxon>Bacteria</taxon>
        <taxon>Pseudomonadati</taxon>
        <taxon>Pseudomonadota</taxon>
        <taxon>Betaproteobacteria</taxon>
        <taxon>Burkholderiales</taxon>
        <taxon>Comamonadaceae</taxon>
        <taxon>Paracidovorax</taxon>
    </lineage>
</organism>
<dbReference type="GO" id="GO:0032259">
    <property type="term" value="P:methylation"/>
    <property type="evidence" value="ECO:0007669"/>
    <property type="project" value="UniProtKB-KW"/>
</dbReference>
<keyword evidence="5" id="KW-0808">Transferase</keyword>
<reference evidence="6" key="1">
    <citation type="submission" date="2016-10" db="EMBL/GenBank/DDBJ databases">
        <authorList>
            <person name="Varghese N."/>
            <person name="Submissions S."/>
        </authorList>
    </citation>
    <scope>NUCLEOTIDE SEQUENCE [LARGE SCALE GENOMIC DNA]</scope>
    <source>
        <strain evidence="6">DSM 17101</strain>
    </source>
</reference>
<dbReference type="InterPro" id="IPR019734">
    <property type="entry name" value="TPR_rpt"/>
</dbReference>
<evidence type="ECO:0000256" key="3">
    <source>
        <dbReference type="PROSITE-ProRule" id="PRU00339"/>
    </source>
</evidence>
<keyword evidence="1" id="KW-0677">Repeat</keyword>
<dbReference type="SUPFAM" id="SSF48452">
    <property type="entry name" value="TPR-like"/>
    <property type="match status" value="1"/>
</dbReference>
<dbReference type="PROSITE" id="PS50005">
    <property type="entry name" value="TPR"/>
    <property type="match status" value="1"/>
</dbReference>
<evidence type="ECO:0000313" key="5">
    <source>
        <dbReference type="EMBL" id="SDO97078.1"/>
    </source>
</evidence>
<sequence length="436" mass="47361">MSATATPTDPNRQHLETAREQIARGDLQQAALTLNKAQRTQPNDPRVFMLAGLMAEKAGNIPKAFDGLRRAVTLAPDWGPGQLELALLHARQNQLREAVDLAEKVAAREPRNLVALAGVVDIAHRAGDLDMAVRHLRRGLEMVPGDVQLRRLLARDLSDQGQHAEALQTWGALIDENPQDAEARLGRVKTCIAAGTPAQAVADTTALMEIAPGDSVVAYYTAIAHGVTPQHQPPELHRALFDELAGLYDQHMVAGLKYKLPKIAAAKILERYPDKRLNVLDLGCGTGLLGVCLGRIDGFLIGVDISIKMIEQAARHNVYDRFHTVNLLDALRDTPSSIYDVVAALDVFIYAGDLSDTVPDAFRLLVPNGDFLFSCEAAPEDGPDLVLQASGRYAHKRSHAETVCRAAGFTTVEIEDLVLRYEGNAPVQGFLVAARK</sequence>
<keyword evidence="5" id="KW-0489">Methyltransferase</keyword>
<dbReference type="Gene3D" id="1.25.40.10">
    <property type="entry name" value="Tetratricopeptide repeat domain"/>
    <property type="match status" value="1"/>
</dbReference>
<evidence type="ECO:0000256" key="2">
    <source>
        <dbReference type="ARBA" id="ARBA00022803"/>
    </source>
</evidence>
<dbReference type="PANTHER" id="PTHR44858">
    <property type="entry name" value="TETRATRICOPEPTIDE REPEAT PROTEIN 6"/>
    <property type="match status" value="1"/>
</dbReference>
<proteinExistence type="predicted"/>
<gene>
    <name evidence="5" type="ORF">SAMN04489708_105186</name>
</gene>
<evidence type="ECO:0000313" key="6">
    <source>
        <dbReference type="Proteomes" id="UP000199317"/>
    </source>
</evidence>
<dbReference type="AlphaFoldDB" id="A0A1H0NX01"/>
<dbReference type="RefSeq" id="WP_092832901.1">
    <property type="nucleotide sequence ID" value="NZ_CP028290.1"/>
</dbReference>
<feature type="repeat" description="TPR" evidence="3">
    <location>
        <begin position="45"/>
        <end position="78"/>
    </location>
</feature>
<name>A0A1H0NX01_9BURK</name>
<feature type="domain" description="Methyltransferase" evidence="4">
    <location>
        <begin position="274"/>
        <end position="375"/>
    </location>
</feature>
<dbReference type="Gene3D" id="3.40.50.150">
    <property type="entry name" value="Vaccinia Virus protein VP39"/>
    <property type="match status" value="1"/>
</dbReference>
<dbReference type="GO" id="GO:0008168">
    <property type="term" value="F:methyltransferase activity"/>
    <property type="evidence" value="ECO:0007669"/>
    <property type="project" value="UniProtKB-KW"/>
</dbReference>
<dbReference type="OrthoDB" id="9809392at2"/>
<dbReference type="SMART" id="SM00028">
    <property type="entry name" value="TPR"/>
    <property type="match status" value="5"/>
</dbReference>
<evidence type="ECO:0000259" key="4">
    <source>
        <dbReference type="Pfam" id="PF13847"/>
    </source>
</evidence>
<keyword evidence="6" id="KW-1185">Reference proteome</keyword>
<dbReference type="InterPro" id="IPR011990">
    <property type="entry name" value="TPR-like_helical_dom_sf"/>
</dbReference>
<dbReference type="InterPro" id="IPR050498">
    <property type="entry name" value="Ycf3"/>
</dbReference>
<accession>A0A1H0NX01</accession>
<dbReference type="Pfam" id="PF13847">
    <property type="entry name" value="Methyltransf_31"/>
    <property type="match status" value="1"/>
</dbReference>
<protein>
    <submittedName>
        <fullName evidence="5">Predicted methyltransferase, contains TPR repeat</fullName>
    </submittedName>
</protein>